<keyword evidence="3" id="KW-0687">Ribonucleoprotein</keyword>
<dbReference type="SUPFAM" id="SSF57716">
    <property type="entry name" value="Glucocorticoid receptor-like (DNA-binding domain)"/>
    <property type="match status" value="1"/>
</dbReference>
<comment type="similarity">
    <text evidence="1">Belongs to the universal ribosomal protein uS14 family.</text>
</comment>
<name>A0AAJ7N6F1_9HYME</name>
<accession>A0AAJ7N6F1</accession>
<dbReference type="FunFam" id="1.10.287.1480:FF:000001">
    <property type="entry name" value="30S ribosomal protein S14"/>
    <property type="match status" value="1"/>
</dbReference>
<dbReference type="KEGG" id="ccal:108624830"/>
<dbReference type="Proteomes" id="UP000694925">
    <property type="component" value="Unplaced"/>
</dbReference>
<evidence type="ECO:0000313" key="5">
    <source>
        <dbReference type="Proteomes" id="UP000694925"/>
    </source>
</evidence>
<proteinExistence type="inferred from homology"/>
<evidence type="ECO:0000256" key="2">
    <source>
        <dbReference type="ARBA" id="ARBA00022980"/>
    </source>
</evidence>
<dbReference type="GO" id="GO:0005763">
    <property type="term" value="C:mitochondrial small ribosomal subunit"/>
    <property type="evidence" value="ECO:0007669"/>
    <property type="project" value="TreeGrafter"/>
</dbReference>
<dbReference type="RefSeq" id="XP_017879877.1">
    <property type="nucleotide sequence ID" value="XM_018024388.2"/>
</dbReference>
<gene>
    <name evidence="6" type="primary">LOC108624830</name>
</gene>
<sequence length="133" mass="15517">MAAIKNGLLTLSNIFSKSTSLAACGFQQVRTKYVNRWMIRDVKRRKLAEKYAPERLRLVAMKRNDILPLELREAVGKQIDETIPRQTALRQLTPRCMLTSRPRGTLPRWRLSRIVFRHLADYNKLAGVQRAIW</sequence>
<dbReference type="CTD" id="63931"/>
<protein>
    <recommendedName>
        <fullName evidence="4">28S ribosomal protein S14, mitochondrial</fullName>
    </recommendedName>
</protein>
<evidence type="ECO:0000313" key="6">
    <source>
        <dbReference type="RefSeq" id="XP_017879877.1"/>
    </source>
</evidence>
<dbReference type="Gene3D" id="1.10.287.1480">
    <property type="match status" value="1"/>
</dbReference>
<dbReference type="AlphaFoldDB" id="A0AAJ7N6F1"/>
<organism evidence="5 6">
    <name type="scientific">Ceratina calcarata</name>
    <dbReference type="NCBI Taxonomy" id="156304"/>
    <lineage>
        <taxon>Eukaryota</taxon>
        <taxon>Metazoa</taxon>
        <taxon>Ecdysozoa</taxon>
        <taxon>Arthropoda</taxon>
        <taxon>Hexapoda</taxon>
        <taxon>Insecta</taxon>
        <taxon>Pterygota</taxon>
        <taxon>Neoptera</taxon>
        <taxon>Endopterygota</taxon>
        <taxon>Hymenoptera</taxon>
        <taxon>Apocrita</taxon>
        <taxon>Aculeata</taxon>
        <taxon>Apoidea</taxon>
        <taxon>Anthophila</taxon>
        <taxon>Apidae</taxon>
        <taxon>Ceratina</taxon>
        <taxon>Zadontomerus</taxon>
    </lineage>
</organism>
<keyword evidence="5" id="KW-1185">Reference proteome</keyword>
<evidence type="ECO:0000256" key="3">
    <source>
        <dbReference type="ARBA" id="ARBA00023274"/>
    </source>
</evidence>
<evidence type="ECO:0000256" key="1">
    <source>
        <dbReference type="ARBA" id="ARBA00009083"/>
    </source>
</evidence>
<reference evidence="6" key="1">
    <citation type="submission" date="2025-08" db="UniProtKB">
        <authorList>
            <consortium name="RefSeq"/>
        </authorList>
    </citation>
    <scope>IDENTIFICATION</scope>
    <source>
        <tissue evidence="6">Whole body</tissue>
    </source>
</reference>
<dbReference type="GeneID" id="108624830"/>
<dbReference type="PANTHER" id="PTHR19836:SF19">
    <property type="entry name" value="SMALL RIBOSOMAL SUBUNIT PROTEIN US14M"/>
    <property type="match status" value="1"/>
</dbReference>
<evidence type="ECO:0000256" key="4">
    <source>
        <dbReference type="ARBA" id="ARBA00083755"/>
    </source>
</evidence>
<dbReference type="InterPro" id="IPR001209">
    <property type="entry name" value="Ribosomal_uS14"/>
</dbReference>
<dbReference type="Pfam" id="PF00253">
    <property type="entry name" value="Ribosomal_S14"/>
    <property type="match status" value="1"/>
</dbReference>
<dbReference type="PANTHER" id="PTHR19836">
    <property type="entry name" value="30S RIBOSOMAL PROTEIN S14"/>
    <property type="match status" value="1"/>
</dbReference>
<keyword evidence="2 6" id="KW-0689">Ribosomal protein</keyword>
<dbReference type="GO" id="GO:0003735">
    <property type="term" value="F:structural constituent of ribosome"/>
    <property type="evidence" value="ECO:0007669"/>
    <property type="project" value="InterPro"/>
</dbReference>
<dbReference type="GO" id="GO:0006412">
    <property type="term" value="P:translation"/>
    <property type="evidence" value="ECO:0007669"/>
    <property type="project" value="InterPro"/>
</dbReference>